<organism evidence="1 2">
    <name type="scientific">Chitinophaga agri</name>
    <dbReference type="NCBI Taxonomy" id="2703787"/>
    <lineage>
        <taxon>Bacteria</taxon>
        <taxon>Pseudomonadati</taxon>
        <taxon>Bacteroidota</taxon>
        <taxon>Chitinophagia</taxon>
        <taxon>Chitinophagales</taxon>
        <taxon>Chitinophagaceae</taxon>
        <taxon>Chitinophaga</taxon>
    </lineage>
</organism>
<sequence>MARPYLETIDVIRWGYLIQEGHPVNDTVDATTTLPFTLATCMMGRMWYGHHWR</sequence>
<gene>
    <name evidence="1" type="ORF">GWR21_30305</name>
</gene>
<name>A0A6B9ZMN4_9BACT</name>
<dbReference type="AlphaFoldDB" id="A0A6B9ZMN4"/>
<evidence type="ECO:0000313" key="1">
    <source>
        <dbReference type="EMBL" id="QHS63720.1"/>
    </source>
</evidence>
<dbReference type="RefSeq" id="WP_162335436.1">
    <property type="nucleotide sequence ID" value="NZ_CP048113.1"/>
</dbReference>
<evidence type="ECO:0000313" key="2">
    <source>
        <dbReference type="Proteomes" id="UP000476411"/>
    </source>
</evidence>
<protein>
    <submittedName>
        <fullName evidence="1">Uncharacterized protein</fullName>
    </submittedName>
</protein>
<reference evidence="1 2" key="1">
    <citation type="submission" date="2020-01" db="EMBL/GenBank/DDBJ databases">
        <title>Complete genome sequence of Chitinophaga sp. H33E-04 isolated from quinoa roots.</title>
        <authorList>
            <person name="Weon H.-Y."/>
            <person name="Lee S.A."/>
        </authorList>
    </citation>
    <scope>NUCLEOTIDE SEQUENCE [LARGE SCALE GENOMIC DNA]</scope>
    <source>
        <strain evidence="1 2">H33E-04</strain>
    </source>
</reference>
<dbReference type="EMBL" id="CP048113">
    <property type="protein sequence ID" value="QHS63720.1"/>
    <property type="molecule type" value="Genomic_DNA"/>
</dbReference>
<dbReference type="Proteomes" id="UP000476411">
    <property type="component" value="Chromosome"/>
</dbReference>
<keyword evidence="2" id="KW-1185">Reference proteome</keyword>
<proteinExistence type="predicted"/>
<dbReference type="KEGG" id="chih:GWR21_30305"/>
<accession>A0A6B9ZMN4</accession>